<reference evidence="2 3" key="1">
    <citation type="submission" date="2024-02" db="EMBL/GenBank/DDBJ databases">
        <authorList>
            <person name="Chen Y."/>
            <person name="Shah S."/>
            <person name="Dougan E. K."/>
            <person name="Thang M."/>
            <person name="Chan C."/>
        </authorList>
    </citation>
    <scope>NUCLEOTIDE SEQUENCE [LARGE SCALE GENOMIC DNA]</scope>
</reference>
<sequence length="1251" mass="140500">MGALRAPPGTERQRRRRSRGKGRARRRAMAQDWWQALESWMRALAGRGQGHGVDGKKQQQQQQQQALWSMHPGSDDSDDDGACGGDAGEEQEARREKEGEEEEEERGDDRAWLRSEQVLAIERGEFLYDPESVQAMVDVGQRLSNLDSYSTVRKGARVIDRDSTQHLYADLRDLLELMGDFSTRVELLCEFHETAHVAAMSRRAREATIDAPSRWRSVVDMIMFCFLPAQQFLRRIARVRGEEHKMVKRIELPFVMEERGRREMLASIFSFVLEVLNATSDIAFIILELWPLLADSAAFGFLPRISIAALALSFFLRFAIAIRSSSAVDWSDPFRVRRFLLGFFWSIVDPTWGHKWIRLSFKDREALGQSVIGESSGSKARDLVATRAKADAVYARMQVERTMVLLLVQDIPQSIVEFVFLAKFQSDEVQFLFLLTLISTVLHALQQLYEAAILVKEMPELVNIIQLRHMVFDPSREPDGPLGGEPEPPTRQNFRSMSLLALRNSAGDLLERSKMCGCLERGTVETNLDGKQSLTVAESITQFFDGELTDRKRGHCVPSSRTAYLTYRDELAPSLIREGDFFTLIKTRGGQLDALVTECVRKLRLGRREKEQSQVRMSHTRFLSVLFNRMRLETFHTDIRSVELTACSSVTGATLALLAANCPNLRRIDLSFCRGVDDDALEMLFSGHHVLLESIALNGCTQVSDIGVAFVARKAKVNLNRLALRGLPLVSDCALVALGANCPNLRSLFLDRGSVQEGHAKFTGKGLRALGKGCGESLVRLGLGDAVAPGTSTREITEFLEMLGPKMQVLGLSGVEQICDSHVRLMARKMPFLRVLGLSDTSITSRGVAHLETQFKLQRVSLGDSDKISLKAVDRLWDVCPDLSWVGFESTKEICSFQVAQVRGQITLLEGMVNPETDALNPEVTAAINEIRQFVLEHNGHDDDDDNDNVVATLIRSIAAKGVEHPAERLLEALITMTDFFRRQRFLRDEQHNPAVRRLSSIDSDVARRDLDNLQRAITVIRPGWDIVQSSEETLSVLLRSFGVSSTRKINLKIHFDEETYAVLNVQDQEALRGKISPLGRVNLENENRVRDRHLSIPPTACFYCFAYPVEGANAIDQDWFATERSRAAVIKRFLTFGGFLYFDEHRNFLSASALTLGSALAFNGPYKLPHHTSNALDRQERWAPISIPNLQPGATFCYIYPKEAILTSGLSHVLRHGGFAYRWLAEGTNVVEERVFAIAPLETAILPPDL</sequence>
<dbReference type="SMART" id="SM00367">
    <property type="entry name" value="LRR_CC"/>
    <property type="match status" value="5"/>
</dbReference>
<gene>
    <name evidence="2" type="ORF">SCF082_LOCUS7907</name>
</gene>
<comment type="caution">
    <text evidence="2">The sequence shown here is derived from an EMBL/GenBank/DDBJ whole genome shotgun (WGS) entry which is preliminary data.</text>
</comment>
<feature type="compositionally biased region" description="Basic residues" evidence="1">
    <location>
        <begin position="13"/>
        <end position="28"/>
    </location>
</feature>
<evidence type="ECO:0000256" key="1">
    <source>
        <dbReference type="SAM" id="MobiDB-lite"/>
    </source>
</evidence>
<keyword evidence="3" id="KW-1185">Reference proteome</keyword>
<dbReference type="InterPro" id="IPR032675">
    <property type="entry name" value="LRR_dom_sf"/>
</dbReference>
<accession>A0ABP0IN95</accession>
<dbReference type="Proteomes" id="UP001642464">
    <property type="component" value="Unassembled WGS sequence"/>
</dbReference>
<protein>
    <submittedName>
        <fullName evidence="2">F-box/LRR-repeat protein 20 (F-box and leucine-rich repeat protein 20) (F-box/LRR-repeat protein 2-like)</fullName>
    </submittedName>
</protein>
<dbReference type="PANTHER" id="PTHR13318">
    <property type="entry name" value="PARTNER OF PAIRED, ISOFORM B-RELATED"/>
    <property type="match status" value="1"/>
</dbReference>
<dbReference type="Gene3D" id="3.80.10.10">
    <property type="entry name" value="Ribonuclease Inhibitor"/>
    <property type="match status" value="2"/>
</dbReference>
<evidence type="ECO:0000313" key="2">
    <source>
        <dbReference type="EMBL" id="CAK9003793.1"/>
    </source>
</evidence>
<evidence type="ECO:0000313" key="3">
    <source>
        <dbReference type="Proteomes" id="UP001642464"/>
    </source>
</evidence>
<feature type="compositionally biased region" description="Low complexity" evidence="1">
    <location>
        <begin position="1"/>
        <end position="10"/>
    </location>
</feature>
<dbReference type="SUPFAM" id="SSF52047">
    <property type="entry name" value="RNI-like"/>
    <property type="match status" value="1"/>
</dbReference>
<dbReference type="PANTHER" id="PTHR13318:SF247">
    <property type="entry name" value="GH16156P"/>
    <property type="match status" value="1"/>
</dbReference>
<feature type="region of interest" description="Disordered" evidence="1">
    <location>
        <begin position="45"/>
        <end position="111"/>
    </location>
</feature>
<dbReference type="EMBL" id="CAXAMM010004496">
    <property type="protein sequence ID" value="CAK9003793.1"/>
    <property type="molecule type" value="Genomic_DNA"/>
</dbReference>
<dbReference type="InterPro" id="IPR006553">
    <property type="entry name" value="Leu-rich_rpt_Cys-con_subtyp"/>
</dbReference>
<name>A0ABP0IN95_9DINO</name>
<proteinExistence type="predicted"/>
<organism evidence="2 3">
    <name type="scientific">Durusdinium trenchii</name>
    <dbReference type="NCBI Taxonomy" id="1381693"/>
    <lineage>
        <taxon>Eukaryota</taxon>
        <taxon>Sar</taxon>
        <taxon>Alveolata</taxon>
        <taxon>Dinophyceae</taxon>
        <taxon>Suessiales</taxon>
        <taxon>Symbiodiniaceae</taxon>
        <taxon>Durusdinium</taxon>
    </lineage>
</organism>
<feature type="region of interest" description="Disordered" evidence="1">
    <location>
        <begin position="1"/>
        <end position="30"/>
    </location>
</feature>